<dbReference type="GO" id="GO:0055088">
    <property type="term" value="P:lipid homeostasis"/>
    <property type="evidence" value="ECO:0007669"/>
    <property type="project" value="TreeGrafter"/>
</dbReference>
<dbReference type="SUPFAM" id="SSF56645">
    <property type="entry name" value="Acyl-CoA dehydrogenase NM domain-like"/>
    <property type="match status" value="1"/>
</dbReference>
<dbReference type="GO" id="GO:0005504">
    <property type="term" value="F:fatty acid binding"/>
    <property type="evidence" value="ECO:0007669"/>
    <property type="project" value="TreeGrafter"/>
</dbReference>
<comment type="caution">
    <text evidence="4">The sequence shown here is derived from an EMBL/GenBank/DDBJ whole genome shotgun (WGS) entry which is preliminary data.</text>
</comment>
<dbReference type="Gene3D" id="2.40.110.10">
    <property type="entry name" value="Butyryl-CoA Dehydrogenase, subunit A, domain 2"/>
    <property type="match status" value="1"/>
</dbReference>
<reference evidence="4 5" key="1">
    <citation type="submission" date="2020-08" db="EMBL/GenBank/DDBJ databases">
        <title>Genomic Encyclopedia of Type Strains, Phase III (KMG-III): the genomes of soil and plant-associated and newly described type strains.</title>
        <authorList>
            <person name="Whitman W."/>
        </authorList>
    </citation>
    <scope>NUCLEOTIDE SEQUENCE [LARGE SCALE GENOMIC DNA]</scope>
    <source>
        <strain evidence="4 5">CECT 8640</strain>
    </source>
</reference>
<dbReference type="PANTHER" id="PTHR10909">
    <property type="entry name" value="ELECTRON TRANSPORT OXIDOREDUCTASE"/>
    <property type="match status" value="1"/>
</dbReference>
<evidence type="ECO:0000259" key="3">
    <source>
        <dbReference type="Pfam" id="PF01756"/>
    </source>
</evidence>
<comment type="similarity">
    <text evidence="1">Belongs to the acyl-CoA oxidase family.</text>
</comment>
<proteinExistence type="inferred from homology"/>
<dbReference type="AlphaFoldDB" id="A0A841CIQ4"/>
<dbReference type="InterPro" id="IPR009100">
    <property type="entry name" value="AcylCoA_DH/oxidase_NM_dom_sf"/>
</dbReference>
<dbReference type="Gene3D" id="1.20.140.10">
    <property type="entry name" value="Butyryl-CoA Dehydrogenase, subunit A, domain 3"/>
    <property type="match status" value="2"/>
</dbReference>
<accession>A0A841CIQ4</accession>
<gene>
    <name evidence="4" type="ORF">FHS29_003772</name>
</gene>
<keyword evidence="2 4" id="KW-0560">Oxidoreductase</keyword>
<keyword evidence="5" id="KW-1185">Reference proteome</keyword>
<dbReference type="InterPro" id="IPR046373">
    <property type="entry name" value="Acyl-CoA_Oxase/DH_mid-dom_sf"/>
</dbReference>
<feature type="domain" description="Acyl-CoA oxidase C-terminal" evidence="3">
    <location>
        <begin position="445"/>
        <end position="559"/>
    </location>
</feature>
<dbReference type="InterPro" id="IPR002655">
    <property type="entry name" value="Acyl-CoA_oxidase_C"/>
</dbReference>
<protein>
    <submittedName>
        <fullName evidence="4">Acyl-CoA oxidase</fullName>
        <ecNumber evidence="4">1.3.3.6</ecNumber>
    </submittedName>
</protein>
<evidence type="ECO:0000256" key="2">
    <source>
        <dbReference type="ARBA" id="ARBA00023002"/>
    </source>
</evidence>
<dbReference type="EC" id="1.3.3.6" evidence="4"/>
<dbReference type="GO" id="GO:0033540">
    <property type="term" value="P:fatty acid beta-oxidation using acyl-CoA oxidase"/>
    <property type="evidence" value="ECO:0007669"/>
    <property type="project" value="TreeGrafter"/>
</dbReference>
<name>A0A841CIQ4_9PSEU</name>
<sequence length="582" mass="63824">MSPVDDDFRETLEKLFRHEVFRPRDRLDYDGRCALTYDRLRVVGEHLPPGSALLRDLPRLFTLLEWVAIADPSVFLALTLHVCLGLGAVVEFAGDRAEDHVRELDDLSSFGALLVTEAGRGNSHLDIRTEAEYDAATGEFVVRTPDEAARKFMPNVGLPGAPKLGVVYARLRVRGRDHGVFPFVARIRTADGVPPGIRVIALPEAPLLPLDYALVEFDRLRLPRTALLSDDARLDADGVLDDPLGGPDRRLRRALEIRHNAWVASAVALAAVARAGVRNALRHAENRVTASTFTAQRAVLDHRAHQRPLFAAVADCYALTCLVDKVKAARVRSAAGRPGGEEDSAWTPGPGLNRTYGLTKAIAARLADRIVAESGRRCGAHGVFTTGRWVDYQGMAHMLGPAAGDSYLIVLEAARGMADGRHYTPPPEEDVSDVEDLFDPRLWLGLIRTRERRLHHRLTAGVRLARRRGQGAFDAWNNRSLLGNEVVGAHVARLMVEAVLDAVRDHPAAVAGAARALGAMHALAEVSEHAAWYLCEGLLRPDQVRRLADLDNELCDRVQSTIGALPQLLDVPEPLLARRVTR</sequence>
<dbReference type="InterPro" id="IPR012258">
    <property type="entry name" value="Acyl-CoA_oxidase"/>
</dbReference>
<evidence type="ECO:0000256" key="1">
    <source>
        <dbReference type="ARBA" id="ARBA00006288"/>
    </source>
</evidence>
<evidence type="ECO:0000313" key="4">
    <source>
        <dbReference type="EMBL" id="MBB5957179.1"/>
    </source>
</evidence>
<organism evidence="4 5">
    <name type="scientific">Saccharothrix tamanrassetensis</name>
    <dbReference type="NCBI Taxonomy" id="1051531"/>
    <lineage>
        <taxon>Bacteria</taxon>
        <taxon>Bacillati</taxon>
        <taxon>Actinomycetota</taxon>
        <taxon>Actinomycetes</taxon>
        <taxon>Pseudonocardiales</taxon>
        <taxon>Pseudonocardiaceae</taxon>
        <taxon>Saccharothrix</taxon>
    </lineage>
</organism>
<dbReference type="SUPFAM" id="SSF47203">
    <property type="entry name" value="Acyl-CoA dehydrogenase C-terminal domain-like"/>
    <property type="match status" value="2"/>
</dbReference>
<dbReference type="RefSeq" id="WP_184692007.1">
    <property type="nucleotide sequence ID" value="NZ_JACHJN010000005.1"/>
</dbReference>
<dbReference type="GO" id="GO:0071949">
    <property type="term" value="F:FAD binding"/>
    <property type="evidence" value="ECO:0007669"/>
    <property type="project" value="InterPro"/>
</dbReference>
<dbReference type="InterPro" id="IPR036250">
    <property type="entry name" value="AcylCo_DH-like_C"/>
</dbReference>
<dbReference type="Pfam" id="PF01756">
    <property type="entry name" value="ACOX"/>
    <property type="match status" value="1"/>
</dbReference>
<evidence type="ECO:0000313" key="5">
    <source>
        <dbReference type="Proteomes" id="UP000547510"/>
    </source>
</evidence>
<dbReference type="Proteomes" id="UP000547510">
    <property type="component" value="Unassembled WGS sequence"/>
</dbReference>
<dbReference type="EMBL" id="JACHJN010000005">
    <property type="protein sequence ID" value="MBB5957179.1"/>
    <property type="molecule type" value="Genomic_DNA"/>
</dbReference>
<dbReference type="PANTHER" id="PTHR10909:SF382">
    <property type="entry name" value="ACYL-COENZYME A OXIDASE"/>
    <property type="match status" value="1"/>
</dbReference>
<dbReference type="GO" id="GO:0003997">
    <property type="term" value="F:acyl-CoA oxidase activity"/>
    <property type="evidence" value="ECO:0007669"/>
    <property type="project" value="UniProtKB-EC"/>
</dbReference>